<dbReference type="Proteomes" id="UP000192320">
    <property type="component" value="Unassembled WGS sequence"/>
</dbReference>
<dbReference type="OrthoDB" id="4763308at2"/>
<sequence length="136" mass="14832">MNPADNWAERIARHINPDGTVSVPPRIAYWLESQAGLTADRRIGLRMTDPEAYEALAALHIVALSHGSASGTKPAEAQDESADLTQWITTQQAAAQLGITTRAIRKRCTAGQLQATRHGNRWLIQTAQLNSHKLTA</sequence>
<comment type="caution">
    <text evidence="1">The sequence shown here is derived from an EMBL/GenBank/DDBJ whole genome shotgun (WGS) entry which is preliminary data.</text>
</comment>
<dbReference type="AlphaFoldDB" id="A0A7I7R3Z9"/>
<organism evidence="1 2">
    <name type="scientific">Mycolicibacter minnesotensis</name>
    <dbReference type="NCBI Taxonomy" id="1118379"/>
    <lineage>
        <taxon>Bacteria</taxon>
        <taxon>Bacillati</taxon>
        <taxon>Actinomycetota</taxon>
        <taxon>Actinomycetes</taxon>
        <taxon>Mycobacteriales</taxon>
        <taxon>Mycobacteriaceae</taxon>
        <taxon>Mycolicibacter</taxon>
    </lineage>
</organism>
<dbReference type="Pfam" id="PF12728">
    <property type="entry name" value="HTH_17"/>
    <property type="match status" value="1"/>
</dbReference>
<dbReference type="EMBL" id="MVHZ01000008">
    <property type="protein sequence ID" value="ORB01097.1"/>
    <property type="molecule type" value="Genomic_DNA"/>
</dbReference>
<dbReference type="GO" id="GO:0003677">
    <property type="term" value="F:DNA binding"/>
    <property type="evidence" value="ECO:0007669"/>
    <property type="project" value="InterPro"/>
</dbReference>
<accession>A0A7I7R3Z9</accession>
<name>A0A7I7R3Z9_9MYCO</name>
<dbReference type="InterPro" id="IPR041657">
    <property type="entry name" value="HTH_17"/>
</dbReference>
<dbReference type="InterPro" id="IPR010093">
    <property type="entry name" value="SinI_DNA-bd"/>
</dbReference>
<gene>
    <name evidence="1" type="ORF">BST33_10030</name>
</gene>
<protein>
    <submittedName>
        <fullName evidence="1">Uncharacterized protein</fullName>
    </submittedName>
</protein>
<proteinExistence type="predicted"/>
<dbReference type="RefSeq" id="WP_083025499.1">
    <property type="nucleotide sequence ID" value="NZ_AP022589.1"/>
</dbReference>
<reference evidence="1 2" key="1">
    <citation type="submission" date="2017-02" db="EMBL/GenBank/DDBJ databases">
        <title>The new phylogeny of genus Mycobacterium.</title>
        <authorList>
            <person name="Tortoli E."/>
            <person name="Trovato A."/>
            <person name="Cirillo D.M."/>
        </authorList>
    </citation>
    <scope>NUCLEOTIDE SEQUENCE [LARGE SCALE GENOMIC DNA]</scope>
    <source>
        <strain evidence="1 2">DSM 45633</strain>
    </source>
</reference>
<evidence type="ECO:0000313" key="1">
    <source>
        <dbReference type="EMBL" id="ORB01097.1"/>
    </source>
</evidence>
<evidence type="ECO:0000313" key="2">
    <source>
        <dbReference type="Proteomes" id="UP000192320"/>
    </source>
</evidence>
<keyword evidence="2" id="KW-1185">Reference proteome</keyword>
<dbReference type="NCBIfam" id="TIGR01764">
    <property type="entry name" value="excise"/>
    <property type="match status" value="1"/>
</dbReference>